<feature type="region of interest" description="Disordered" evidence="1">
    <location>
        <begin position="124"/>
        <end position="170"/>
    </location>
</feature>
<accession>A0AA39QAF1</accession>
<proteinExistence type="predicted"/>
<gene>
    <name evidence="2" type="ORF">EDD18DRAFT_1103684</name>
</gene>
<keyword evidence="3" id="KW-1185">Reference proteome</keyword>
<dbReference type="Proteomes" id="UP001175228">
    <property type="component" value="Unassembled WGS sequence"/>
</dbReference>
<reference evidence="2" key="1">
    <citation type="submission" date="2023-06" db="EMBL/GenBank/DDBJ databases">
        <authorList>
            <consortium name="Lawrence Berkeley National Laboratory"/>
            <person name="Ahrendt S."/>
            <person name="Sahu N."/>
            <person name="Indic B."/>
            <person name="Wong-Bajracharya J."/>
            <person name="Merenyi Z."/>
            <person name="Ke H.-M."/>
            <person name="Monk M."/>
            <person name="Kocsube S."/>
            <person name="Drula E."/>
            <person name="Lipzen A."/>
            <person name="Balint B."/>
            <person name="Henrissat B."/>
            <person name="Andreopoulos B."/>
            <person name="Martin F.M."/>
            <person name="Harder C.B."/>
            <person name="Rigling D."/>
            <person name="Ford K.L."/>
            <person name="Foster G.D."/>
            <person name="Pangilinan J."/>
            <person name="Papanicolaou A."/>
            <person name="Barry K."/>
            <person name="LaButti K."/>
            <person name="Viragh M."/>
            <person name="Koriabine M."/>
            <person name="Yan M."/>
            <person name="Riley R."/>
            <person name="Champramary S."/>
            <person name="Plett K.L."/>
            <person name="Tsai I.J."/>
            <person name="Slot J."/>
            <person name="Sipos G."/>
            <person name="Plett J."/>
            <person name="Nagy L.G."/>
            <person name="Grigoriev I.V."/>
        </authorList>
    </citation>
    <scope>NUCLEOTIDE SEQUENCE</scope>
    <source>
        <strain evidence="2">HWK02</strain>
    </source>
</reference>
<protein>
    <submittedName>
        <fullName evidence="2">Uncharacterized protein</fullName>
    </submittedName>
</protein>
<dbReference type="EMBL" id="JAUEPU010000010">
    <property type="protein sequence ID" value="KAK0499263.1"/>
    <property type="molecule type" value="Genomic_DNA"/>
</dbReference>
<evidence type="ECO:0000256" key="1">
    <source>
        <dbReference type="SAM" id="MobiDB-lite"/>
    </source>
</evidence>
<dbReference type="AlphaFoldDB" id="A0AA39QAF1"/>
<sequence>MSSFLSRLSLVRRKVDCVEDVYLLCAPNTMLGTIHMFVIPLPPRLKTSDFTEIHTEALIRFSTENLVPFSDTRPLPDDDTKPEYLEVIISAPNLSDFSDYHCSIDPQSRGLYYPEIAHQSLRKLSSSPVGPSVDAGGFGSRQNDGSFMARSALSEPSGHGGRESCGVPFSSSGGLEELRLLPEGEPDLNVKPDDWDQRVLEGRELPFNPDYH</sequence>
<organism evidence="2 3">
    <name type="scientific">Armillaria luteobubalina</name>
    <dbReference type="NCBI Taxonomy" id="153913"/>
    <lineage>
        <taxon>Eukaryota</taxon>
        <taxon>Fungi</taxon>
        <taxon>Dikarya</taxon>
        <taxon>Basidiomycota</taxon>
        <taxon>Agaricomycotina</taxon>
        <taxon>Agaricomycetes</taxon>
        <taxon>Agaricomycetidae</taxon>
        <taxon>Agaricales</taxon>
        <taxon>Marasmiineae</taxon>
        <taxon>Physalacriaceae</taxon>
        <taxon>Armillaria</taxon>
    </lineage>
</organism>
<comment type="caution">
    <text evidence="2">The sequence shown here is derived from an EMBL/GenBank/DDBJ whole genome shotgun (WGS) entry which is preliminary data.</text>
</comment>
<evidence type="ECO:0000313" key="3">
    <source>
        <dbReference type="Proteomes" id="UP001175228"/>
    </source>
</evidence>
<evidence type="ECO:0000313" key="2">
    <source>
        <dbReference type="EMBL" id="KAK0499263.1"/>
    </source>
</evidence>
<feature type="region of interest" description="Disordered" evidence="1">
    <location>
        <begin position="176"/>
        <end position="195"/>
    </location>
</feature>
<name>A0AA39QAF1_9AGAR</name>